<organism evidence="14 15">
    <name type="scientific">Syncephalastrum racemosum</name>
    <name type="common">Filamentous fungus</name>
    <dbReference type="NCBI Taxonomy" id="13706"/>
    <lineage>
        <taxon>Eukaryota</taxon>
        <taxon>Fungi</taxon>
        <taxon>Fungi incertae sedis</taxon>
        <taxon>Mucoromycota</taxon>
        <taxon>Mucoromycotina</taxon>
        <taxon>Mucoromycetes</taxon>
        <taxon>Mucorales</taxon>
        <taxon>Syncephalastraceae</taxon>
        <taxon>Syncephalastrum</taxon>
    </lineage>
</organism>
<dbReference type="InterPro" id="IPR029028">
    <property type="entry name" value="Alpha/beta_knot_MTases"/>
</dbReference>
<comment type="caution">
    <text evidence="14">The sequence shown here is derived from an EMBL/GenBank/DDBJ whole genome shotgun (WGS) entry which is preliminary data.</text>
</comment>
<dbReference type="OMA" id="NHRAQED"/>
<keyword evidence="4" id="KW-0694">RNA-binding</keyword>
<feature type="domain" description="TARBP1" evidence="13">
    <location>
        <begin position="302"/>
        <end position="430"/>
    </location>
</feature>
<keyword evidence="2" id="KW-0808">Transferase</keyword>
<feature type="coiled-coil region" evidence="11">
    <location>
        <begin position="8"/>
        <end position="45"/>
    </location>
</feature>
<evidence type="ECO:0000256" key="3">
    <source>
        <dbReference type="ARBA" id="ARBA00022691"/>
    </source>
</evidence>
<dbReference type="PANTHER" id="PTHR12029:SF11">
    <property type="entry name" value="METHYLTRANSFERASE TARBP1-RELATED"/>
    <property type="match status" value="1"/>
</dbReference>
<protein>
    <recommendedName>
        <fullName evidence="9">tRNA (guanosine(18)-2'-O)-methyltransferase TARBP1</fullName>
        <ecNumber evidence="8">2.1.1.34</ecNumber>
    </recommendedName>
    <alternativeName>
        <fullName evidence="10">TAR RNA-binding protein 1</fullName>
    </alternativeName>
</protein>
<dbReference type="STRING" id="13706.A0A1X2HLG0"/>
<keyword evidence="5" id="KW-0007">Acetylation</keyword>
<feature type="domain" description="tRNA/rRNA methyltransferase SpoU type" evidence="12">
    <location>
        <begin position="1433"/>
        <end position="1575"/>
    </location>
</feature>
<comment type="function">
    <text evidence="7">S-adenosyl-L-methionine-dependent 2'-O-ribose methyltransferase that catalyzes the formation of 2'-O-methylguanosine at position 18 (Gm18) in a subset of tRNA. Selectively mediates Gm18 methylation of tRNAGln-TTG/CTG and tRNASer-TGA/GCT. Gm18 modification can enhance the stability of modified tRNAs.</text>
</comment>
<dbReference type="CDD" id="cd18091">
    <property type="entry name" value="SpoU-like_TRM3-like"/>
    <property type="match status" value="1"/>
</dbReference>
<dbReference type="FunFam" id="3.40.1280.10:FF:000010">
    <property type="entry name" value="probable methyltransferase TARBP1"/>
    <property type="match status" value="1"/>
</dbReference>
<dbReference type="GO" id="GO:0030488">
    <property type="term" value="P:tRNA methylation"/>
    <property type="evidence" value="ECO:0007669"/>
    <property type="project" value="InterPro"/>
</dbReference>
<dbReference type="Proteomes" id="UP000242180">
    <property type="component" value="Unassembled WGS sequence"/>
</dbReference>
<evidence type="ECO:0000256" key="2">
    <source>
        <dbReference type="ARBA" id="ARBA00022679"/>
    </source>
</evidence>
<dbReference type="InterPro" id="IPR001537">
    <property type="entry name" value="SpoU_MeTrfase"/>
</dbReference>
<name>A0A1X2HLG0_SYNRA</name>
<dbReference type="InterPro" id="IPR044748">
    <property type="entry name" value="Trm3/TARBP1_C"/>
</dbReference>
<gene>
    <name evidence="14" type="ORF">BCR43DRAFT_521261</name>
</gene>
<dbReference type="EMBL" id="MCGN01000002">
    <property type="protein sequence ID" value="ORZ00187.1"/>
    <property type="molecule type" value="Genomic_DNA"/>
</dbReference>
<keyword evidence="3" id="KW-0949">S-adenosyl-L-methionine</keyword>
<evidence type="ECO:0000256" key="11">
    <source>
        <dbReference type="SAM" id="Coils"/>
    </source>
</evidence>
<evidence type="ECO:0000259" key="13">
    <source>
        <dbReference type="Pfam" id="PF25050"/>
    </source>
</evidence>
<dbReference type="InterPro" id="IPR029026">
    <property type="entry name" value="tRNA_m1G_MTases_N"/>
</dbReference>
<dbReference type="InterPro" id="IPR056921">
    <property type="entry name" value="TARBP1_dom"/>
</dbReference>
<evidence type="ECO:0000256" key="10">
    <source>
        <dbReference type="ARBA" id="ARBA00093656"/>
    </source>
</evidence>
<dbReference type="Gene3D" id="3.40.1280.10">
    <property type="match status" value="1"/>
</dbReference>
<evidence type="ECO:0000259" key="12">
    <source>
        <dbReference type="Pfam" id="PF00588"/>
    </source>
</evidence>
<keyword evidence="11" id="KW-0175">Coiled coil</keyword>
<dbReference type="PANTHER" id="PTHR12029">
    <property type="entry name" value="RNA METHYLTRANSFERASE"/>
    <property type="match status" value="1"/>
</dbReference>
<dbReference type="Pfam" id="PF00588">
    <property type="entry name" value="SpoU_methylase"/>
    <property type="match status" value="1"/>
</dbReference>
<dbReference type="Pfam" id="PF25050">
    <property type="entry name" value="TARBP1"/>
    <property type="match status" value="1"/>
</dbReference>
<dbReference type="GO" id="GO:0141100">
    <property type="term" value="F:tRNA (guanine(18)-2'-O)-methyltransferase activity"/>
    <property type="evidence" value="ECO:0007669"/>
    <property type="project" value="UniProtKB-EC"/>
</dbReference>
<accession>A0A1X2HLG0</accession>
<dbReference type="InterPro" id="IPR045330">
    <property type="entry name" value="TRM3/TARBP1"/>
</dbReference>
<evidence type="ECO:0000256" key="7">
    <source>
        <dbReference type="ARBA" id="ARBA00093361"/>
    </source>
</evidence>
<dbReference type="InterPro" id="IPR016024">
    <property type="entry name" value="ARM-type_fold"/>
</dbReference>
<proteinExistence type="predicted"/>
<evidence type="ECO:0000256" key="9">
    <source>
        <dbReference type="ARBA" id="ARBA00093636"/>
    </source>
</evidence>
<evidence type="ECO:0000313" key="14">
    <source>
        <dbReference type="EMBL" id="ORZ00187.1"/>
    </source>
</evidence>
<dbReference type="EC" id="2.1.1.34" evidence="8"/>
<reference evidence="14 15" key="1">
    <citation type="submission" date="2016-07" db="EMBL/GenBank/DDBJ databases">
        <title>Pervasive Adenine N6-methylation of Active Genes in Fungi.</title>
        <authorList>
            <consortium name="DOE Joint Genome Institute"/>
            <person name="Mondo S.J."/>
            <person name="Dannebaum R.O."/>
            <person name="Kuo R.C."/>
            <person name="Labutti K."/>
            <person name="Haridas S."/>
            <person name="Kuo A."/>
            <person name="Salamov A."/>
            <person name="Ahrendt S.R."/>
            <person name="Lipzen A."/>
            <person name="Sullivan W."/>
            <person name="Andreopoulos W.B."/>
            <person name="Clum A."/>
            <person name="Lindquist E."/>
            <person name="Daum C."/>
            <person name="Ramamoorthy G.K."/>
            <person name="Gryganskyi A."/>
            <person name="Culley D."/>
            <person name="Magnuson J.K."/>
            <person name="James T.Y."/>
            <person name="O'Malley M.A."/>
            <person name="Stajich J.E."/>
            <person name="Spatafora J.W."/>
            <person name="Visel A."/>
            <person name="Grigoriev I.V."/>
        </authorList>
    </citation>
    <scope>NUCLEOTIDE SEQUENCE [LARGE SCALE GENOMIC DNA]</scope>
    <source>
        <strain evidence="14 15">NRRL 2496</strain>
    </source>
</reference>
<evidence type="ECO:0000313" key="15">
    <source>
        <dbReference type="Proteomes" id="UP000242180"/>
    </source>
</evidence>
<dbReference type="SUPFAM" id="SSF48371">
    <property type="entry name" value="ARM repeat"/>
    <property type="match status" value="2"/>
</dbReference>
<comment type="catalytic activity">
    <reaction evidence="6">
        <text>guanosine(18) in tRNA + S-adenosyl-L-methionine = 2'-O-methylguanosine(18) in tRNA + S-adenosyl-L-homocysteine + H(+)</text>
        <dbReference type="Rhea" id="RHEA:20077"/>
        <dbReference type="Rhea" id="RHEA-COMP:10190"/>
        <dbReference type="Rhea" id="RHEA-COMP:10192"/>
        <dbReference type="ChEBI" id="CHEBI:15378"/>
        <dbReference type="ChEBI" id="CHEBI:57856"/>
        <dbReference type="ChEBI" id="CHEBI:59789"/>
        <dbReference type="ChEBI" id="CHEBI:74269"/>
        <dbReference type="ChEBI" id="CHEBI:74445"/>
        <dbReference type="EC" id="2.1.1.34"/>
    </reaction>
    <physiologicalReaction direction="left-to-right" evidence="6">
        <dbReference type="Rhea" id="RHEA:20078"/>
    </physiologicalReaction>
</comment>
<dbReference type="GO" id="GO:0003723">
    <property type="term" value="F:RNA binding"/>
    <property type="evidence" value="ECO:0007669"/>
    <property type="project" value="UniProtKB-KW"/>
</dbReference>
<evidence type="ECO:0000256" key="6">
    <source>
        <dbReference type="ARBA" id="ARBA00093266"/>
    </source>
</evidence>
<dbReference type="SUPFAM" id="SSF75217">
    <property type="entry name" value="alpha/beta knot"/>
    <property type="match status" value="1"/>
</dbReference>
<evidence type="ECO:0000256" key="1">
    <source>
        <dbReference type="ARBA" id="ARBA00022603"/>
    </source>
</evidence>
<evidence type="ECO:0000256" key="8">
    <source>
        <dbReference type="ARBA" id="ARBA00093594"/>
    </source>
</evidence>
<evidence type="ECO:0000256" key="5">
    <source>
        <dbReference type="ARBA" id="ARBA00022990"/>
    </source>
</evidence>
<keyword evidence="15" id="KW-1185">Reference proteome</keyword>
<keyword evidence="1" id="KW-0489">Methyltransferase</keyword>
<evidence type="ECO:0000256" key="4">
    <source>
        <dbReference type="ARBA" id="ARBA00022884"/>
    </source>
</evidence>
<dbReference type="InParanoid" id="A0A1X2HLG0"/>
<sequence length="1591" mass="182097">MEFAYAPLEALLERNERAEELLSYLEQLDERFRQTEDEKDRFGALQILLPTLKAYLTRVTNVDDKEKALDAYLRPLMLMSFSHDSMIATESVSLLSDAVAHWMARFILEEEKDDTFGDASLKLFLGQLILAMELEPDFVDLLPMRFVQSNMGDSPVWKKLRSYVDPLKNKLSTLENDNATDDSASVVSASTAQSAHSGNRLDLECCLDVLNRFVEELSGHIDAVKPVNDWLDAIMTVAVAMLSCTDPHLRMKLTNDLIPNLFRAQENKNKREGWCQMLWSRTLQIFDLPATNLLRSESYGLIAKFYELYFGETADDIRLDLRLQEKFFVIIQSGLRSNDGLFRKYAAYILKRVIDMTAKSPEITEAKSTEWTPFFKWSVDMSQKFVGLWEDWFLLYDIMHETVLHIVKPVLSRLEHLLSSPDMDPSWWVLLFYRGFQNDTTSVKKGILEYIFTLQNKQSLNMMGIQRDFVFGALLKTIDVTSLYAVPTQGTLVSPFGEKVKLFVTHLLTALEKPDDKIEFLKQLIHHLAHVVSGSVPILYLLEGLVQNPNISAWGSEELKSLRYLLDRHRNFYVAKNRVYLRKLSILALTKFTNVSQLSFSDVAKTISSAVNGLDLNSSSEQYIAIHTWLSNVVTKHNEALEDLLGNLQKRADTYIGNGATDDDVPVNLLQNQANVLARMSVFVVVDAAGQPRKEDVSSLFYALTQQLSTNKIPSNRELVLLDAVWSMFDQCFTQGSALLSIPDMPTLLDGVCARYASRDNENVIDDDPVELYLSVTSHILKSGALEKDAKDNMITCQYNQCLSLLRDENKDIVANKEMSKANFVRLLDIIYQCALKNEFMALACDKSIASLLLNLQLRKTPEGMRQRRWGDTVTSFIRYKWDCLSSITRYAIQKNDMENTFDPLVVVQEGIDQMESASELCAAAVMDCVAHVLGMRYHKTPEMVQLAVDYGIELIKENFNQSKTSPPMMRALVRMLFQPELLSQADLSEDGGPMKKALDYVISIGDTKPQIVGQCATQLHEYWKSFTPESDQSLLAYCRQFMRLLVYGPLRDREDQKLEAALAVKLEEPSVVEEATGTVEILFNQNDYQVRVLMNDILLRLEETNERHVAFAHQLLGALFAECAKAELVDHQFPSTIEHRTRLRIWCSLLLLLRFVTDEKDAASYISKINQYVQDEYVISVRCYMEWALILLFHRFPTQLHQLYSTLEIADNKPHYIVSILTTTFTLGDILDESAAKQYFEEIFVRLVPWLTTNHFTVRLYSYCAWLRNVESCQRRNLNADLLKDKYISSLLTFMKKYADSQKLYDKIKDNFYLMRFHPLLDFNVEFIFRELMTLFEVIDNEKISSRAFLKVNPRPVDFCPFSNPARRDVYTSADPMEAMAQETEAQPEMPSEDMTGNESFQKKILPWEMMLQTDVDLTKSLVQKKRRRNDLIVVASLIDRLPNLAGLCRTCEIFNASQLVVYSLKIKDDPAFHNVSVASERWMPMIEVGEADVAAFLQEKKKEGYALCGLEQTTTSATLGEFEFPEKCVLLLGKERQGIPADLLQILDQTIEIPQQGITRSLNVHVSGAICIYEYAKQIQWRNQAILPS</sequence>
<dbReference type="OrthoDB" id="241340at2759"/>